<dbReference type="OrthoDB" id="9802649at2"/>
<dbReference type="PANTHER" id="PTHR43685">
    <property type="entry name" value="GLYCOSYLTRANSFERASE"/>
    <property type="match status" value="1"/>
</dbReference>
<dbReference type="SUPFAM" id="SSF53448">
    <property type="entry name" value="Nucleotide-diphospho-sugar transferases"/>
    <property type="match status" value="1"/>
</dbReference>
<dbReference type="Proteomes" id="UP000033640">
    <property type="component" value="Unassembled WGS sequence"/>
</dbReference>
<dbReference type="InterPro" id="IPR029044">
    <property type="entry name" value="Nucleotide-diphossugar_trans"/>
</dbReference>
<dbReference type="PATRIC" id="fig|82380.11.peg.3517"/>
<name>A0A0F0LA23_9MICO</name>
<dbReference type="EMBL" id="JYIW01000026">
    <property type="protein sequence ID" value="KJL28416.1"/>
    <property type="molecule type" value="Genomic_DNA"/>
</dbReference>
<feature type="domain" description="Glycosyltransferase 2-like" evidence="1">
    <location>
        <begin position="11"/>
        <end position="172"/>
    </location>
</feature>
<organism evidence="2 3">
    <name type="scientific">Microbacterium oxydans</name>
    <dbReference type="NCBI Taxonomy" id="82380"/>
    <lineage>
        <taxon>Bacteria</taxon>
        <taxon>Bacillati</taxon>
        <taxon>Actinomycetota</taxon>
        <taxon>Actinomycetes</taxon>
        <taxon>Micrococcales</taxon>
        <taxon>Microbacteriaceae</taxon>
        <taxon>Microbacterium</taxon>
    </lineage>
</organism>
<accession>A0A0F0LA23</accession>
<dbReference type="InterPro" id="IPR001173">
    <property type="entry name" value="Glyco_trans_2-like"/>
</dbReference>
<protein>
    <submittedName>
        <fullName evidence="2">Spore coat polysaccharide biosynthesis protein SpsA</fullName>
    </submittedName>
</protein>
<gene>
    <name evidence="2" type="primary">spsA</name>
    <name evidence="2" type="ORF">RS83_03487</name>
</gene>
<dbReference type="PANTHER" id="PTHR43685:SF11">
    <property type="entry name" value="GLYCOSYLTRANSFERASE TAGX-RELATED"/>
    <property type="match status" value="1"/>
</dbReference>
<dbReference type="InterPro" id="IPR050834">
    <property type="entry name" value="Glycosyltransf_2"/>
</dbReference>
<dbReference type="RefSeq" id="WP_052679167.1">
    <property type="nucleotide sequence ID" value="NZ_JYIW01000026.1"/>
</dbReference>
<sequence>MLHSSDRPMVSVCMAAYNGAAFIVEQIASILAQLGDGDELIVIDDCSQDDTVALVQAVDDPRIRLIRSEQNNGYMRTFERAIGLSEGDVVFLSDQDDIWLPGRLDRMVDALEDVELVVSNFGSFGGALTRVQARRLKAADSTRWKRNIFWIWVGTRPYYGCCMAFRAELRERILPFPPYLTETHDQWLGYVANVDRSVRHLEEDTISRRVHGANSSKTGRGLGEILRARMMTGRAIVEAFRRRVRA</sequence>
<evidence type="ECO:0000313" key="3">
    <source>
        <dbReference type="Proteomes" id="UP000033640"/>
    </source>
</evidence>
<evidence type="ECO:0000313" key="2">
    <source>
        <dbReference type="EMBL" id="KJL28416.1"/>
    </source>
</evidence>
<evidence type="ECO:0000259" key="1">
    <source>
        <dbReference type="Pfam" id="PF00535"/>
    </source>
</evidence>
<reference evidence="2 3" key="1">
    <citation type="submission" date="2015-02" db="EMBL/GenBank/DDBJ databases">
        <title>Draft genome sequences of ten Microbacterium spp. with emphasis on heavy metal contaminated environments.</title>
        <authorList>
            <person name="Corretto E."/>
        </authorList>
    </citation>
    <scope>NUCLEOTIDE SEQUENCE [LARGE SCALE GENOMIC DNA]</scope>
    <source>
        <strain evidence="2 3">BEL4b</strain>
    </source>
</reference>
<dbReference type="Gene3D" id="3.90.550.10">
    <property type="entry name" value="Spore Coat Polysaccharide Biosynthesis Protein SpsA, Chain A"/>
    <property type="match status" value="1"/>
</dbReference>
<proteinExistence type="predicted"/>
<dbReference type="Pfam" id="PF00535">
    <property type="entry name" value="Glycos_transf_2"/>
    <property type="match status" value="1"/>
</dbReference>
<comment type="caution">
    <text evidence="2">The sequence shown here is derived from an EMBL/GenBank/DDBJ whole genome shotgun (WGS) entry which is preliminary data.</text>
</comment>
<dbReference type="AlphaFoldDB" id="A0A0F0LA23"/>